<name>A0ABQ0BSC6_9FIRM</name>
<evidence type="ECO:0000256" key="1">
    <source>
        <dbReference type="SAM" id="MobiDB-lite"/>
    </source>
</evidence>
<dbReference type="EMBL" id="BAABZQ010000001">
    <property type="protein sequence ID" value="GAA6499436.1"/>
    <property type="molecule type" value="Genomic_DNA"/>
</dbReference>
<reference evidence="2 3" key="1">
    <citation type="submission" date="2024-04" db="EMBL/GenBank/DDBJ databases">
        <title>Defined microbial consortia suppress multidrug-resistant proinflammatory Enterobacteriaceae via ecological control.</title>
        <authorList>
            <person name="Furuichi M."/>
            <person name="Kawaguchi T."/>
            <person name="Pust M."/>
            <person name="Yasuma K."/>
            <person name="Plichta D."/>
            <person name="Hasegawa N."/>
            <person name="Ohya T."/>
            <person name="Bhattarai S."/>
            <person name="Sasajima S."/>
            <person name="Aoto Y."/>
            <person name="Tuganbaev T."/>
            <person name="Yaginuma M."/>
            <person name="Ueda M."/>
            <person name="Okahashi N."/>
            <person name="Amafuji K."/>
            <person name="Kiridooshi Y."/>
            <person name="Sugita K."/>
            <person name="Strazar M."/>
            <person name="Skelly A."/>
            <person name="Suda W."/>
            <person name="Hattori M."/>
            <person name="Nakamoto N."/>
            <person name="Caballero S."/>
            <person name="Norman J."/>
            <person name="Olle B."/>
            <person name="Tanoue T."/>
            <person name="Arita M."/>
            <person name="Bucci V."/>
            <person name="Atarashi K."/>
            <person name="Xavier R."/>
            <person name="Honda K."/>
        </authorList>
    </citation>
    <scope>NUCLEOTIDE SEQUENCE [LARGE SCALE GENOMIC DNA]</scope>
    <source>
        <strain evidence="3">k34-0107-D12</strain>
    </source>
</reference>
<dbReference type="RefSeq" id="WP_317430496.1">
    <property type="nucleotide sequence ID" value="NZ_BAABZQ010000001.1"/>
</dbReference>
<comment type="caution">
    <text evidence="2">The sequence shown here is derived from an EMBL/GenBank/DDBJ whole genome shotgun (WGS) entry which is preliminary data.</text>
</comment>
<feature type="region of interest" description="Disordered" evidence="1">
    <location>
        <begin position="85"/>
        <end position="104"/>
    </location>
</feature>
<protein>
    <submittedName>
        <fullName evidence="2">Uncharacterized protein</fullName>
    </submittedName>
</protein>
<evidence type="ECO:0000313" key="3">
    <source>
        <dbReference type="Proteomes" id="UP001600941"/>
    </source>
</evidence>
<evidence type="ECO:0000313" key="2">
    <source>
        <dbReference type="EMBL" id="GAA6499436.1"/>
    </source>
</evidence>
<sequence>MDKLKTDGDIMVYLRNMRNALQKISAQTGLNINIRATPDGYAYVEIGDYTAIQYDNDTGFGETYEYRSKTSLSTWRDVELQQIVLGGEPTKKGPAPASNQDQNK</sequence>
<gene>
    <name evidence="2" type="ORF">K340107D12_22520</name>
</gene>
<organism evidence="2 3">
    <name type="scientific">Blautia parvula</name>
    <dbReference type="NCBI Taxonomy" id="2877527"/>
    <lineage>
        <taxon>Bacteria</taxon>
        <taxon>Bacillati</taxon>
        <taxon>Bacillota</taxon>
        <taxon>Clostridia</taxon>
        <taxon>Lachnospirales</taxon>
        <taxon>Lachnospiraceae</taxon>
        <taxon>Blautia</taxon>
    </lineage>
</organism>
<accession>A0ABQ0BSC6</accession>
<dbReference type="Proteomes" id="UP001600941">
    <property type="component" value="Unassembled WGS sequence"/>
</dbReference>
<keyword evidence="3" id="KW-1185">Reference proteome</keyword>
<proteinExistence type="predicted"/>